<keyword evidence="2" id="KW-0235">DNA replication</keyword>
<gene>
    <name evidence="6" type="ORF">CYMTET_16802</name>
</gene>
<keyword evidence="4" id="KW-0234">DNA repair</keyword>
<dbReference type="AlphaFoldDB" id="A0AAE0GBP1"/>
<protein>
    <recommendedName>
        <fullName evidence="5">ATP-dependent DNA ligase family profile domain-containing protein</fullName>
    </recommendedName>
</protein>
<evidence type="ECO:0000313" key="7">
    <source>
        <dbReference type="Proteomes" id="UP001190700"/>
    </source>
</evidence>
<keyword evidence="3" id="KW-0227">DNA damage</keyword>
<evidence type="ECO:0000256" key="2">
    <source>
        <dbReference type="ARBA" id="ARBA00022705"/>
    </source>
</evidence>
<organism evidence="6 7">
    <name type="scientific">Cymbomonas tetramitiformis</name>
    <dbReference type="NCBI Taxonomy" id="36881"/>
    <lineage>
        <taxon>Eukaryota</taxon>
        <taxon>Viridiplantae</taxon>
        <taxon>Chlorophyta</taxon>
        <taxon>Pyramimonadophyceae</taxon>
        <taxon>Pyramimonadales</taxon>
        <taxon>Pyramimonadaceae</taxon>
        <taxon>Cymbomonas</taxon>
    </lineage>
</organism>
<reference evidence="6 7" key="1">
    <citation type="journal article" date="2015" name="Genome Biol. Evol.">
        <title>Comparative Genomics of a Bacterivorous Green Alga Reveals Evolutionary Causalities and Consequences of Phago-Mixotrophic Mode of Nutrition.</title>
        <authorList>
            <person name="Burns J.A."/>
            <person name="Paasch A."/>
            <person name="Narechania A."/>
            <person name="Kim E."/>
        </authorList>
    </citation>
    <scope>NUCLEOTIDE SEQUENCE [LARGE SCALE GENOMIC DNA]</scope>
    <source>
        <strain evidence="6 7">PLY_AMNH</strain>
    </source>
</reference>
<dbReference type="Proteomes" id="UP001190700">
    <property type="component" value="Unassembled WGS sequence"/>
</dbReference>
<dbReference type="GO" id="GO:0005524">
    <property type="term" value="F:ATP binding"/>
    <property type="evidence" value="ECO:0007669"/>
    <property type="project" value="InterPro"/>
</dbReference>
<evidence type="ECO:0000256" key="1">
    <source>
        <dbReference type="ARBA" id="ARBA00022598"/>
    </source>
</evidence>
<dbReference type="GO" id="GO:0006281">
    <property type="term" value="P:DNA repair"/>
    <property type="evidence" value="ECO:0007669"/>
    <property type="project" value="UniProtKB-KW"/>
</dbReference>
<evidence type="ECO:0000259" key="5">
    <source>
        <dbReference type="Pfam" id="PF01068"/>
    </source>
</evidence>
<dbReference type="Pfam" id="PF01068">
    <property type="entry name" value="DNA_ligase_A_M"/>
    <property type="match status" value="1"/>
</dbReference>
<keyword evidence="1" id="KW-0436">Ligase</keyword>
<dbReference type="SUPFAM" id="SSF56091">
    <property type="entry name" value="DNA ligase/mRNA capping enzyme, catalytic domain"/>
    <property type="match status" value="1"/>
</dbReference>
<sequence>MHATKWEDGLPSAKEKLRQGGGWAQRKYNGISCTVDLEAPPGSMLWTKAGNRYVDCGYHEPEQIVQDVLRWQRCVQEGRLLRLPCIRYINGECYRHGWELQEIKSSLRTRRRADELQLYIFDFVLYDQSYQRRYDIGSEQLAVCLPSAGSSIGVAPHEVVTCEDDVERCHDTFERAGYEGAVIRLHYRDNGYAPGKRSRSYLKKKRWRDEEFRIVQIHEAQAGGALGTVEVAAACSGPAARHRTFKVRRFVGSGLKHEIWRRRDELRDGSWFLTAKQPVTCSQESEAVQQIGTDIRHASEVHNEANRLLQYFQRELLEQYAHTDATMPTSQLPAHARDCTKLIKQAAAKFQDLSDADPEHARRSSQYKAQFGDKYHAILCAALQTLCHQTGGWPLKYYVNDSSSLHQLSVGGLIQALHCPPEHVYMHCDCADAAPADDDTNAMPLQHKSPVLQHTNLIYMHVFHLQDRMQAARTLESKIPLSATAAKCAKMQQGADGTTTARAYFVHMKVRISMCAAWACGA</sequence>
<dbReference type="InterPro" id="IPR050326">
    <property type="entry name" value="NAD_dep_DNA_ligaseB"/>
</dbReference>
<evidence type="ECO:0000313" key="6">
    <source>
        <dbReference type="EMBL" id="KAK3275052.1"/>
    </source>
</evidence>
<evidence type="ECO:0000256" key="4">
    <source>
        <dbReference type="ARBA" id="ARBA00023204"/>
    </source>
</evidence>
<name>A0AAE0GBP1_9CHLO</name>
<accession>A0AAE0GBP1</accession>
<dbReference type="Gene3D" id="3.30.470.30">
    <property type="entry name" value="DNA ligase/mRNA capping enzyme"/>
    <property type="match status" value="1"/>
</dbReference>
<feature type="domain" description="ATP-dependent DNA ligase family profile" evidence="5">
    <location>
        <begin position="89"/>
        <end position="205"/>
    </location>
</feature>
<dbReference type="PANTHER" id="PTHR47810:SF1">
    <property type="entry name" value="DNA LIGASE B"/>
    <property type="match status" value="1"/>
</dbReference>
<proteinExistence type="predicted"/>
<dbReference type="GO" id="GO:0003910">
    <property type="term" value="F:DNA ligase (ATP) activity"/>
    <property type="evidence" value="ECO:0007669"/>
    <property type="project" value="InterPro"/>
</dbReference>
<comment type="caution">
    <text evidence="6">The sequence shown here is derived from an EMBL/GenBank/DDBJ whole genome shotgun (WGS) entry which is preliminary data.</text>
</comment>
<evidence type="ECO:0000256" key="3">
    <source>
        <dbReference type="ARBA" id="ARBA00022763"/>
    </source>
</evidence>
<keyword evidence="7" id="KW-1185">Reference proteome</keyword>
<dbReference type="InterPro" id="IPR012310">
    <property type="entry name" value="DNA_ligase_ATP-dep_cent"/>
</dbReference>
<dbReference type="GO" id="GO:0006260">
    <property type="term" value="P:DNA replication"/>
    <property type="evidence" value="ECO:0007669"/>
    <property type="project" value="UniProtKB-KW"/>
</dbReference>
<dbReference type="PANTHER" id="PTHR47810">
    <property type="entry name" value="DNA LIGASE"/>
    <property type="match status" value="1"/>
</dbReference>
<dbReference type="EMBL" id="LGRX02007418">
    <property type="protein sequence ID" value="KAK3275052.1"/>
    <property type="molecule type" value="Genomic_DNA"/>
</dbReference>
<dbReference type="GO" id="GO:0006310">
    <property type="term" value="P:DNA recombination"/>
    <property type="evidence" value="ECO:0007669"/>
    <property type="project" value="InterPro"/>
</dbReference>